<dbReference type="EMBL" id="PKPP01008162">
    <property type="protein sequence ID" value="PWA51429.1"/>
    <property type="molecule type" value="Genomic_DNA"/>
</dbReference>
<dbReference type="InterPro" id="IPR011009">
    <property type="entry name" value="Kinase-like_dom_sf"/>
</dbReference>
<feature type="transmembrane region" description="Helical" evidence="2">
    <location>
        <begin position="254"/>
        <end position="280"/>
    </location>
</feature>
<dbReference type="GO" id="GO:0004305">
    <property type="term" value="F:ethanolamine kinase activity"/>
    <property type="evidence" value="ECO:0007669"/>
    <property type="project" value="TreeGrafter"/>
</dbReference>
<feature type="transmembrane region" description="Helical" evidence="2">
    <location>
        <begin position="308"/>
        <end position="328"/>
    </location>
</feature>
<keyword evidence="2" id="KW-0472">Membrane</keyword>
<dbReference type="Pfam" id="PF01633">
    <property type="entry name" value="Choline_kinase"/>
    <property type="match status" value="2"/>
</dbReference>
<sequence>MADFYQCKWCRSDIPNGEPKWLLPFIPNYPMLTTIVYVLAQRLSVAGIVDVVLFTGVLGHSKCCGSLNLAWSRSPPVAEPNRRNIASENEPSNEEVIQLIHDIEKYTLANHLFWGLWGIISDYVTNIVFDYMEYARQRFRQYWFRKPQLLKDLEGSLYTGLLEYIPDEFQPIWLARCLCDTFQVNDSALIFANVVKLLIPGSLDVSSPSVTANCAFFYKAQRLSVAGKVDVVLFAGVLGLVINKMKNVMPTPIAIRPLLILESSLAFCLLSGVDFLSYLLMFTANEPSNEEVIQLIHDIEKYTLANHLFWGVWGVISDYVTNIVFDYMEYVRQRFRQYWFRKPQLLKGKT</sequence>
<reference evidence="3 4" key="1">
    <citation type="journal article" date="2018" name="Mol. Plant">
        <title>The genome of Artemisia annua provides insight into the evolution of Asteraceae family and artemisinin biosynthesis.</title>
        <authorList>
            <person name="Shen Q."/>
            <person name="Zhang L."/>
            <person name="Liao Z."/>
            <person name="Wang S."/>
            <person name="Yan T."/>
            <person name="Shi P."/>
            <person name="Liu M."/>
            <person name="Fu X."/>
            <person name="Pan Q."/>
            <person name="Wang Y."/>
            <person name="Lv Z."/>
            <person name="Lu X."/>
            <person name="Zhang F."/>
            <person name="Jiang W."/>
            <person name="Ma Y."/>
            <person name="Chen M."/>
            <person name="Hao X."/>
            <person name="Li L."/>
            <person name="Tang Y."/>
            <person name="Lv G."/>
            <person name="Zhou Y."/>
            <person name="Sun X."/>
            <person name="Brodelius P.E."/>
            <person name="Rose J.K.C."/>
            <person name="Tang K."/>
        </authorList>
    </citation>
    <scope>NUCLEOTIDE SEQUENCE [LARGE SCALE GENOMIC DNA]</scope>
    <source>
        <strain evidence="4">cv. Huhao1</strain>
        <tissue evidence="3">Leaf</tissue>
    </source>
</reference>
<dbReference type="AlphaFoldDB" id="A0A2U1LR15"/>
<accession>A0A2U1LR15</accession>
<gene>
    <name evidence="3" type="ORF">CTI12_AA463120</name>
</gene>
<dbReference type="GO" id="GO:0006646">
    <property type="term" value="P:phosphatidylethanolamine biosynthetic process"/>
    <property type="evidence" value="ECO:0007669"/>
    <property type="project" value="TreeGrafter"/>
</dbReference>
<comment type="caution">
    <text evidence="3">The sequence shown here is derived from an EMBL/GenBank/DDBJ whole genome shotgun (WGS) entry which is preliminary data.</text>
</comment>
<dbReference type="PANTHER" id="PTHR22603">
    <property type="entry name" value="CHOLINE/ETHANOALAMINE KINASE"/>
    <property type="match status" value="1"/>
</dbReference>
<dbReference type="GO" id="GO:0004103">
    <property type="term" value="F:choline kinase activity"/>
    <property type="evidence" value="ECO:0007669"/>
    <property type="project" value="TreeGrafter"/>
</dbReference>
<evidence type="ECO:0000256" key="1">
    <source>
        <dbReference type="ARBA" id="ARBA00038211"/>
    </source>
</evidence>
<evidence type="ECO:0000256" key="2">
    <source>
        <dbReference type="SAM" id="Phobius"/>
    </source>
</evidence>
<protein>
    <submittedName>
        <fullName evidence="3">Choline kinase 1</fullName>
    </submittedName>
</protein>
<name>A0A2U1LR15_ARTAN</name>
<proteinExistence type="inferred from homology"/>
<keyword evidence="3" id="KW-0808">Transferase</keyword>
<evidence type="ECO:0000313" key="3">
    <source>
        <dbReference type="EMBL" id="PWA51429.1"/>
    </source>
</evidence>
<dbReference type="SUPFAM" id="SSF56112">
    <property type="entry name" value="Protein kinase-like (PK-like)"/>
    <property type="match status" value="2"/>
</dbReference>
<dbReference type="PANTHER" id="PTHR22603:SF93">
    <property type="entry name" value="RE24176P"/>
    <property type="match status" value="1"/>
</dbReference>
<organism evidence="3 4">
    <name type="scientific">Artemisia annua</name>
    <name type="common">Sweet wormwood</name>
    <dbReference type="NCBI Taxonomy" id="35608"/>
    <lineage>
        <taxon>Eukaryota</taxon>
        <taxon>Viridiplantae</taxon>
        <taxon>Streptophyta</taxon>
        <taxon>Embryophyta</taxon>
        <taxon>Tracheophyta</taxon>
        <taxon>Spermatophyta</taxon>
        <taxon>Magnoliopsida</taxon>
        <taxon>eudicotyledons</taxon>
        <taxon>Gunneridae</taxon>
        <taxon>Pentapetalae</taxon>
        <taxon>asterids</taxon>
        <taxon>campanulids</taxon>
        <taxon>Asterales</taxon>
        <taxon>Asteraceae</taxon>
        <taxon>Asteroideae</taxon>
        <taxon>Anthemideae</taxon>
        <taxon>Artemisiinae</taxon>
        <taxon>Artemisia</taxon>
    </lineage>
</organism>
<dbReference type="STRING" id="35608.A0A2U1LR15"/>
<keyword evidence="3" id="KW-0418">Kinase</keyword>
<dbReference type="GO" id="GO:0005737">
    <property type="term" value="C:cytoplasm"/>
    <property type="evidence" value="ECO:0007669"/>
    <property type="project" value="TreeGrafter"/>
</dbReference>
<comment type="similarity">
    <text evidence="1">Belongs to the choline/ethanolamine kinase family.</text>
</comment>
<keyword evidence="4" id="KW-1185">Reference proteome</keyword>
<keyword evidence="2" id="KW-0812">Transmembrane</keyword>
<keyword evidence="2" id="KW-1133">Transmembrane helix</keyword>
<dbReference type="Gene3D" id="3.90.1200.10">
    <property type="match status" value="2"/>
</dbReference>
<dbReference type="Proteomes" id="UP000245207">
    <property type="component" value="Unassembled WGS sequence"/>
</dbReference>
<dbReference type="OrthoDB" id="1701376at2759"/>
<evidence type="ECO:0000313" key="4">
    <source>
        <dbReference type="Proteomes" id="UP000245207"/>
    </source>
</evidence>